<comment type="similarity">
    <text evidence="1">Belongs to the short-chain dehydrogenases/reductases (SDR) family.</text>
</comment>
<evidence type="ECO:0000256" key="1">
    <source>
        <dbReference type="ARBA" id="ARBA00006484"/>
    </source>
</evidence>
<feature type="compositionally biased region" description="Low complexity" evidence="4">
    <location>
        <begin position="1"/>
        <end position="18"/>
    </location>
</feature>
<accession>A0A919DJC4</accession>
<keyword evidence="7" id="KW-1185">Reference proteome</keyword>
<dbReference type="Pfam" id="PF13561">
    <property type="entry name" value="adh_short_C2"/>
    <property type="match status" value="1"/>
</dbReference>
<dbReference type="InterPro" id="IPR002347">
    <property type="entry name" value="SDR_fam"/>
</dbReference>
<gene>
    <name evidence="6" type="ORF">GCM10018785_23850</name>
</gene>
<reference evidence="6" key="1">
    <citation type="journal article" date="2014" name="Int. J. Syst. Evol. Microbiol.">
        <title>Complete genome sequence of Corynebacterium casei LMG S-19264T (=DSM 44701T), isolated from a smear-ripened cheese.</title>
        <authorList>
            <consortium name="US DOE Joint Genome Institute (JGI-PGF)"/>
            <person name="Walter F."/>
            <person name="Albersmeier A."/>
            <person name="Kalinowski J."/>
            <person name="Ruckert C."/>
        </authorList>
    </citation>
    <scope>NUCLEOTIDE SEQUENCE</scope>
    <source>
        <strain evidence="6">JCM 4784</strain>
    </source>
</reference>
<dbReference type="PROSITE" id="PS00061">
    <property type="entry name" value="ADH_SHORT"/>
    <property type="match status" value="1"/>
</dbReference>
<name>A0A919DJC4_9ACTN</name>
<dbReference type="Proteomes" id="UP000608024">
    <property type="component" value="Unassembled WGS sequence"/>
</dbReference>
<keyword evidence="3" id="KW-0520">NAD</keyword>
<keyword evidence="2" id="KW-0560">Oxidoreductase</keyword>
<evidence type="ECO:0000256" key="4">
    <source>
        <dbReference type="SAM" id="MobiDB-lite"/>
    </source>
</evidence>
<organism evidence="6 7">
    <name type="scientific">Streptomyces longispororuber</name>
    <dbReference type="NCBI Taxonomy" id="68230"/>
    <lineage>
        <taxon>Bacteria</taxon>
        <taxon>Bacillati</taxon>
        <taxon>Actinomycetota</taxon>
        <taxon>Actinomycetes</taxon>
        <taxon>Kitasatosporales</taxon>
        <taxon>Streptomycetaceae</taxon>
        <taxon>Streptomyces</taxon>
    </lineage>
</organism>
<proteinExistence type="inferred from homology"/>
<dbReference type="SUPFAM" id="SSF51735">
    <property type="entry name" value="NAD(P)-binding Rossmann-fold domains"/>
    <property type="match status" value="1"/>
</dbReference>
<dbReference type="GO" id="GO:0016491">
    <property type="term" value="F:oxidoreductase activity"/>
    <property type="evidence" value="ECO:0007669"/>
    <property type="project" value="UniProtKB-KW"/>
</dbReference>
<dbReference type="PANTHER" id="PTHR24321:SF8">
    <property type="entry name" value="ESTRADIOL 17-BETA-DEHYDROGENASE 8-RELATED"/>
    <property type="match status" value="1"/>
</dbReference>
<dbReference type="EMBL" id="BNBT01000026">
    <property type="protein sequence ID" value="GHE53531.1"/>
    <property type="molecule type" value="Genomic_DNA"/>
</dbReference>
<evidence type="ECO:0000313" key="7">
    <source>
        <dbReference type="Proteomes" id="UP000608024"/>
    </source>
</evidence>
<dbReference type="AlphaFoldDB" id="A0A919DJC4"/>
<dbReference type="PRINTS" id="PR00080">
    <property type="entry name" value="SDRFAMILY"/>
</dbReference>
<feature type="region of interest" description="Disordered" evidence="4">
    <location>
        <begin position="1"/>
        <end position="26"/>
    </location>
</feature>
<feature type="domain" description="Ketoreductase" evidence="5">
    <location>
        <begin position="32"/>
        <end position="216"/>
    </location>
</feature>
<dbReference type="FunFam" id="3.40.50.720:FF:000084">
    <property type="entry name" value="Short-chain dehydrogenase reductase"/>
    <property type="match status" value="1"/>
</dbReference>
<evidence type="ECO:0000256" key="2">
    <source>
        <dbReference type="ARBA" id="ARBA00023002"/>
    </source>
</evidence>
<protein>
    <submittedName>
        <fullName evidence="6">Short-chain dehydrogenase</fullName>
    </submittedName>
</protein>
<dbReference type="RefSeq" id="WP_190135856.1">
    <property type="nucleotide sequence ID" value="NZ_BNBT01000026.1"/>
</dbReference>
<dbReference type="InterPro" id="IPR020904">
    <property type="entry name" value="Sc_DH/Rdtase_CS"/>
</dbReference>
<sequence length="266" mass="26648">MTTGAPTGPVPPATGTAPAAPPFPGPDAFAGRTALVTGGTSGIGAATAELLAELGARVYALGLPPAPGGEPPRHARVRVVEQDVTDREGLARRIAETGTLDHLVVCAGMSADRAEYEPATWDRVLAVNLGAAMTACEAARPLLARRGGSVGSIVTVSSMFALFGSRDRPAYSASKGGVSQLTRSLAAEYASDGIRVNAVAPGFVVTPLARGVLDDPAAAGAVLARVPMGRLGLPREVASVIAFLCGPAAAYVNGAVIPVDGGYSAV</sequence>
<reference evidence="6" key="2">
    <citation type="submission" date="2020-09" db="EMBL/GenBank/DDBJ databases">
        <authorList>
            <person name="Sun Q."/>
            <person name="Ohkuma M."/>
        </authorList>
    </citation>
    <scope>NUCLEOTIDE SEQUENCE</scope>
    <source>
        <strain evidence="6">JCM 4784</strain>
    </source>
</reference>
<comment type="caution">
    <text evidence="6">The sequence shown here is derived from an EMBL/GenBank/DDBJ whole genome shotgun (WGS) entry which is preliminary data.</text>
</comment>
<dbReference type="PANTHER" id="PTHR24321">
    <property type="entry name" value="DEHYDROGENASES, SHORT CHAIN"/>
    <property type="match status" value="1"/>
</dbReference>
<dbReference type="PRINTS" id="PR00081">
    <property type="entry name" value="GDHRDH"/>
</dbReference>
<dbReference type="InterPro" id="IPR057326">
    <property type="entry name" value="KR_dom"/>
</dbReference>
<dbReference type="CDD" id="cd05233">
    <property type="entry name" value="SDR_c"/>
    <property type="match status" value="1"/>
</dbReference>
<evidence type="ECO:0000259" key="5">
    <source>
        <dbReference type="SMART" id="SM00822"/>
    </source>
</evidence>
<dbReference type="InterPro" id="IPR036291">
    <property type="entry name" value="NAD(P)-bd_dom_sf"/>
</dbReference>
<evidence type="ECO:0000256" key="3">
    <source>
        <dbReference type="ARBA" id="ARBA00023027"/>
    </source>
</evidence>
<dbReference type="Gene3D" id="3.40.50.720">
    <property type="entry name" value="NAD(P)-binding Rossmann-like Domain"/>
    <property type="match status" value="1"/>
</dbReference>
<dbReference type="SMART" id="SM00822">
    <property type="entry name" value="PKS_KR"/>
    <property type="match status" value="1"/>
</dbReference>
<evidence type="ECO:0000313" key="6">
    <source>
        <dbReference type="EMBL" id="GHE53531.1"/>
    </source>
</evidence>